<sequence>MYVAIQAVLSLYALAVPLHSFLGMESCGIHEMTFNSMKCGVDIWKVFYVNTVLSGGVSMYPGIADRIQKIIALTPSMMKVKSIAPLECKYSMWIGDCILASLFTFQQMWINKQEYDDWTPPSSPQMLLNGL</sequence>
<evidence type="ECO:0000313" key="3">
    <source>
        <dbReference type="Proteomes" id="UP000269945"/>
    </source>
</evidence>
<dbReference type="SUPFAM" id="SSF53067">
    <property type="entry name" value="Actin-like ATPase domain"/>
    <property type="match status" value="1"/>
</dbReference>
<dbReference type="AlphaFoldDB" id="A0A9X9LY69"/>
<feature type="signal peptide" evidence="1">
    <location>
        <begin position="1"/>
        <end position="15"/>
    </location>
</feature>
<reference evidence="2 3" key="1">
    <citation type="submission" date="2018-10" db="EMBL/GenBank/DDBJ databases">
        <authorList>
            <person name="Ekblom R."/>
            <person name="Jareborg N."/>
        </authorList>
    </citation>
    <scope>NUCLEOTIDE SEQUENCE [LARGE SCALE GENOMIC DNA]</scope>
    <source>
        <tissue evidence="2">Muscle</tissue>
    </source>
</reference>
<proteinExistence type="predicted"/>
<dbReference type="Pfam" id="PF00022">
    <property type="entry name" value="Actin"/>
    <property type="match status" value="1"/>
</dbReference>
<dbReference type="InterPro" id="IPR043129">
    <property type="entry name" value="ATPase_NBD"/>
</dbReference>
<name>A0A9X9LY69_GULGU</name>
<keyword evidence="3" id="KW-1185">Reference proteome</keyword>
<evidence type="ECO:0000313" key="2">
    <source>
        <dbReference type="EMBL" id="VCW99434.1"/>
    </source>
</evidence>
<dbReference type="InterPro" id="IPR004000">
    <property type="entry name" value="Actin"/>
</dbReference>
<protein>
    <submittedName>
        <fullName evidence="2">Uncharacterized protein</fullName>
    </submittedName>
</protein>
<gene>
    <name evidence="2" type="ORF">BN2614_LOCUS1</name>
</gene>
<comment type="caution">
    <text evidence="2">The sequence shown here is derived from an EMBL/GenBank/DDBJ whole genome shotgun (WGS) entry which is preliminary data.</text>
</comment>
<accession>A0A9X9LY69</accession>
<dbReference type="Proteomes" id="UP000269945">
    <property type="component" value="Unassembled WGS sequence"/>
</dbReference>
<evidence type="ECO:0000256" key="1">
    <source>
        <dbReference type="SAM" id="SignalP"/>
    </source>
</evidence>
<dbReference type="EMBL" id="CYRY02028707">
    <property type="protein sequence ID" value="VCW99434.1"/>
    <property type="molecule type" value="Genomic_DNA"/>
</dbReference>
<dbReference type="PANTHER" id="PTHR11937">
    <property type="entry name" value="ACTIN"/>
    <property type="match status" value="1"/>
</dbReference>
<organism evidence="2 3">
    <name type="scientific">Gulo gulo</name>
    <name type="common">Wolverine</name>
    <name type="synonym">Gluton</name>
    <dbReference type="NCBI Taxonomy" id="48420"/>
    <lineage>
        <taxon>Eukaryota</taxon>
        <taxon>Metazoa</taxon>
        <taxon>Chordata</taxon>
        <taxon>Craniata</taxon>
        <taxon>Vertebrata</taxon>
        <taxon>Euteleostomi</taxon>
        <taxon>Mammalia</taxon>
        <taxon>Eutheria</taxon>
        <taxon>Laurasiatheria</taxon>
        <taxon>Carnivora</taxon>
        <taxon>Caniformia</taxon>
        <taxon>Musteloidea</taxon>
        <taxon>Mustelidae</taxon>
        <taxon>Guloninae</taxon>
        <taxon>Gulo</taxon>
    </lineage>
</organism>
<dbReference type="Gene3D" id="3.30.420.40">
    <property type="match status" value="1"/>
</dbReference>
<keyword evidence="1" id="KW-0732">Signal</keyword>
<feature type="chain" id="PRO_5040977124" evidence="1">
    <location>
        <begin position="16"/>
        <end position="131"/>
    </location>
</feature>